<dbReference type="Proteomes" id="UP001300672">
    <property type="component" value="Chromosome"/>
</dbReference>
<dbReference type="Pfam" id="PF13449">
    <property type="entry name" value="Phytase-like"/>
    <property type="match status" value="1"/>
</dbReference>
<dbReference type="EMBL" id="CP124755">
    <property type="protein sequence ID" value="WGZ90417.1"/>
    <property type="molecule type" value="Genomic_DNA"/>
</dbReference>
<dbReference type="InterPro" id="IPR027372">
    <property type="entry name" value="Phytase-like_dom"/>
</dbReference>
<evidence type="ECO:0000313" key="2">
    <source>
        <dbReference type="EMBL" id="WGZ90417.1"/>
    </source>
</evidence>
<gene>
    <name evidence="2" type="ORF">QJT80_13125</name>
</gene>
<organism evidence="2">
    <name type="scientific">Candidatus Thiocaldithrix dubininis</name>
    <dbReference type="NCBI Taxonomy" id="3080823"/>
    <lineage>
        <taxon>Bacteria</taxon>
        <taxon>Pseudomonadati</taxon>
        <taxon>Pseudomonadota</taxon>
        <taxon>Gammaproteobacteria</taxon>
        <taxon>Thiotrichales</taxon>
        <taxon>Thiotrichaceae</taxon>
        <taxon>Candidatus Thiocaldithrix</taxon>
    </lineage>
</organism>
<feature type="domain" description="Phytase-like" evidence="1">
    <location>
        <begin position="48"/>
        <end position="295"/>
    </location>
</feature>
<name>A0AA95H3L7_9GAMM</name>
<reference evidence="2" key="2">
    <citation type="submission" date="2023-04" db="EMBL/GenBank/DDBJ databases">
        <authorList>
            <person name="Beletskiy A.V."/>
            <person name="Mardanov A.V."/>
            <person name="Ravin N.V."/>
        </authorList>
    </citation>
    <scope>NUCLEOTIDE SEQUENCE</scope>
    <source>
        <strain evidence="2">GKL-01</strain>
    </source>
</reference>
<evidence type="ECO:0000259" key="1">
    <source>
        <dbReference type="Pfam" id="PF13449"/>
    </source>
</evidence>
<dbReference type="KEGG" id="tdu:QJT80_13125"/>
<reference evidence="2" key="1">
    <citation type="journal article" date="2023" name="Int. J. Mol. Sci.">
        <title>Metagenomics Revealed a New Genus 'Candidatus Thiocaldithrix dubininis' gen. nov., sp. nov. and a New Species 'Candidatus Thiothrix putei' sp. nov. in the Family Thiotrichaceae, Some Members of Which Have Traits of Both Na+- and H+-Motive Energetics.</title>
        <authorList>
            <person name="Ravin N.V."/>
            <person name="Muntyan M.S."/>
            <person name="Smolyakov D.D."/>
            <person name="Rudenko T.S."/>
            <person name="Beletsky A.V."/>
            <person name="Mardanov A.V."/>
            <person name="Grabovich M.Y."/>
        </authorList>
    </citation>
    <scope>NUCLEOTIDE SEQUENCE</scope>
    <source>
        <strain evidence="2">GKL-01</strain>
    </source>
</reference>
<accession>A0AA95H3L7</accession>
<protein>
    <submittedName>
        <fullName evidence="2">Esterase-like activity of phytase family protein</fullName>
    </submittedName>
</protein>
<proteinExistence type="predicted"/>
<sequence>MRLSVQLVALWLILLSVLPSLGVAAPYQLKFRSSYTLPQAIINDIKIMELSGLAWDEDEQILYAISDRGGRLFHLKLQLAGNEIQDIQPLYATLLKKTNGKRLKHIDAEGLTVLNANNGKHGDTELVIATEGEVQLLRFTPDGILKSKLPLPKDLRDLAAYHGYNQALESVDYHPRFGFITAPEFPLKTQIEPASFHTLYSQKRNWVFPSHPVNNSGISALEVLPDGNILVLERAWSGVFNPLTISLRYVDIMGCVPQHICTVDDLKVTSNYLVVDNFEGLTHIQGKQYLMVSDDGDNSFQRTQFILFTLE</sequence>
<dbReference type="AlphaFoldDB" id="A0AA95H3L7"/>